<dbReference type="Gene3D" id="3.40.50.300">
    <property type="entry name" value="P-loop containing nucleotide triphosphate hydrolases"/>
    <property type="match status" value="1"/>
</dbReference>
<keyword evidence="1" id="KW-0547">Nucleotide-binding</keyword>
<dbReference type="InterPro" id="IPR032324">
    <property type="entry name" value="Clp1_N"/>
</dbReference>
<gene>
    <name evidence="5" type="ORF">TEOVI_000221900</name>
</gene>
<comment type="caution">
    <text evidence="5">The sequence shown here is derived from an EMBL/GenBank/DDBJ whole genome shotgun (WGS) entry which is preliminary data.</text>
</comment>
<dbReference type="RefSeq" id="XP_067081418.1">
    <property type="nucleotide sequence ID" value="XM_067225317.1"/>
</dbReference>
<dbReference type="GO" id="GO:0005634">
    <property type="term" value="C:nucleus"/>
    <property type="evidence" value="ECO:0007669"/>
    <property type="project" value="TreeGrafter"/>
</dbReference>
<dbReference type="VEuPathDB" id="TriTrypDB:TEOVI_000221900"/>
<sequence>MSAIEQANFRLQAGSELVVVVPYSTERCSATLKVVSGAGGLEPRVDVLGAPVIVDVSYNLPPGITFTVFTWSNANIRIEGSKQLVQNCFRSTTHPFARSIVEYHCLIHNARLLADKQGLFGPMVLICGQNDTEKHAISRTLSSYAARTGWAPQFVDLDCGMGQLLSTPGTVAACVSECPMTLDEDTSTGPLSVAFFVGSTEPQVKGVSGEWNMFAPYVHYCRLLLSCVSERIARHKGGAGGSSGAIIVLPELRGSNGLLFVVDIIRQFNISHILCVGDDFLFCGLHERIPRLREHMASRVGGDIRLDKLSGSPHFPSPDTRTERLSSIMERYFFGGGAVDLQPSEINRRYASIEILLLKEANGQAVVSPVEQDALEGVVGCVGSLFESSAIHEKGALSLAPFALARVQGIDANGVSLLVSTHSAIPERLTMIVGAFRWVTS</sequence>
<protein>
    <submittedName>
        <fullName evidence="5">Uncharacterized protein</fullName>
    </submittedName>
</protein>
<evidence type="ECO:0000259" key="4">
    <source>
        <dbReference type="Pfam" id="PF16575"/>
    </source>
</evidence>
<evidence type="ECO:0000256" key="2">
    <source>
        <dbReference type="ARBA" id="ARBA00022840"/>
    </source>
</evidence>
<proteinExistence type="predicted"/>
<dbReference type="InterPro" id="IPR045116">
    <property type="entry name" value="Clp1/Grc3"/>
</dbReference>
<organism evidence="5 6">
    <name type="scientific">Trypanosoma equiperdum</name>
    <dbReference type="NCBI Taxonomy" id="5694"/>
    <lineage>
        <taxon>Eukaryota</taxon>
        <taxon>Discoba</taxon>
        <taxon>Euglenozoa</taxon>
        <taxon>Kinetoplastea</taxon>
        <taxon>Metakinetoplastina</taxon>
        <taxon>Trypanosomatida</taxon>
        <taxon>Trypanosomatidae</taxon>
        <taxon>Trypanosoma</taxon>
    </lineage>
</organism>
<dbReference type="InterPro" id="IPR038239">
    <property type="entry name" value="Clp1_N_sf"/>
</dbReference>
<name>A0A1G4IEX8_TRYEQ</name>
<dbReference type="GeneID" id="92376159"/>
<dbReference type="EMBL" id="CZPT02001506">
    <property type="protein sequence ID" value="SCU70645.1"/>
    <property type="molecule type" value="Genomic_DNA"/>
</dbReference>
<dbReference type="InterPro" id="IPR027417">
    <property type="entry name" value="P-loop_NTPase"/>
</dbReference>
<dbReference type="Proteomes" id="UP000195570">
    <property type="component" value="Unassembled WGS sequence"/>
</dbReference>
<dbReference type="GO" id="GO:0051731">
    <property type="term" value="F:polynucleotide 5'-hydroxyl-kinase activity"/>
    <property type="evidence" value="ECO:0007669"/>
    <property type="project" value="InterPro"/>
</dbReference>
<evidence type="ECO:0000313" key="6">
    <source>
        <dbReference type="Proteomes" id="UP000195570"/>
    </source>
</evidence>
<reference evidence="5" key="1">
    <citation type="submission" date="2016-09" db="EMBL/GenBank/DDBJ databases">
        <authorList>
            <person name="Hebert L."/>
            <person name="Moumen B."/>
        </authorList>
    </citation>
    <scope>NUCLEOTIDE SEQUENCE [LARGE SCALE GENOMIC DNA]</scope>
    <source>
        <strain evidence="5">OVI</strain>
    </source>
</reference>
<evidence type="ECO:0000259" key="3">
    <source>
        <dbReference type="Pfam" id="PF16573"/>
    </source>
</evidence>
<evidence type="ECO:0000256" key="1">
    <source>
        <dbReference type="ARBA" id="ARBA00022741"/>
    </source>
</evidence>
<dbReference type="PANTHER" id="PTHR12755">
    <property type="entry name" value="CLEAVAGE/POLYADENYLATION FACTOR IA SUBUNIT CLP1P"/>
    <property type="match status" value="1"/>
</dbReference>
<feature type="domain" description="Clp1 N-terminal" evidence="3">
    <location>
        <begin position="11"/>
        <end position="112"/>
    </location>
</feature>
<dbReference type="InterPro" id="IPR032319">
    <property type="entry name" value="CLP1_P"/>
</dbReference>
<evidence type="ECO:0000313" key="5">
    <source>
        <dbReference type="EMBL" id="SCU70645.1"/>
    </source>
</evidence>
<dbReference type="GO" id="GO:0005524">
    <property type="term" value="F:ATP binding"/>
    <property type="evidence" value="ECO:0007669"/>
    <property type="project" value="UniProtKB-KW"/>
</dbReference>
<accession>A0A1G4IEX8</accession>
<dbReference type="Pfam" id="PF16573">
    <property type="entry name" value="CLP1_N"/>
    <property type="match status" value="1"/>
</dbReference>
<dbReference type="Pfam" id="PF16575">
    <property type="entry name" value="CLP1_P"/>
    <property type="match status" value="1"/>
</dbReference>
<dbReference type="AlphaFoldDB" id="A0A1G4IEX8"/>
<dbReference type="GO" id="GO:0006388">
    <property type="term" value="P:tRNA splicing, via endonucleolytic cleavage and ligation"/>
    <property type="evidence" value="ECO:0007669"/>
    <property type="project" value="TreeGrafter"/>
</dbReference>
<keyword evidence="6" id="KW-1185">Reference proteome</keyword>
<dbReference type="PANTHER" id="PTHR12755:SF4">
    <property type="entry name" value="POLYRIBONUCLEOTIDE 5'-HYDROXYL-KINASE CLP1 P-LOOP DOMAIN-CONTAINING PROTEIN"/>
    <property type="match status" value="1"/>
</dbReference>
<feature type="domain" description="Clp1 P-loop" evidence="4">
    <location>
        <begin position="128"/>
        <end position="282"/>
    </location>
</feature>
<keyword evidence="2" id="KW-0067">ATP-binding</keyword>
<dbReference type="Gene3D" id="2.60.120.1030">
    <property type="entry name" value="Clp1, DNA binding domain"/>
    <property type="match status" value="1"/>
</dbReference>